<keyword evidence="2" id="KW-1185">Reference proteome</keyword>
<reference evidence="1 2" key="1">
    <citation type="submission" date="2021-01" db="EMBL/GenBank/DDBJ databases">
        <title>Whole genome shotgun sequence of Asanoa siamensis NBRC 107932.</title>
        <authorList>
            <person name="Komaki H."/>
            <person name="Tamura T."/>
        </authorList>
    </citation>
    <scope>NUCLEOTIDE SEQUENCE [LARGE SCALE GENOMIC DNA]</scope>
    <source>
        <strain evidence="1 2">NBRC 107932</strain>
    </source>
</reference>
<gene>
    <name evidence="1" type="ORF">Asi02nite_40590</name>
</gene>
<evidence type="ECO:0000313" key="2">
    <source>
        <dbReference type="Proteomes" id="UP000604117"/>
    </source>
</evidence>
<proteinExistence type="predicted"/>
<sequence length="73" mass="7250">MIAFASVDSCGLLATAVATGWLAIDETLPAPELGSEEQPGPKTWPPPPAVLVPVGWGLPVAPPGDVAVAPPVG</sequence>
<dbReference type="Proteomes" id="UP000604117">
    <property type="component" value="Unassembled WGS sequence"/>
</dbReference>
<protein>
    <submittedName>
        <fullName evidence="1">Uncharacterized protein</fullName>
    </submittedName>
</protein>
<name>A0ABQ4CTD2_9ACTN</name>
<dbReference type="EMBL" id="BONE01000032">
    <property type="protein sequence ID" value="GIF74541.1"/>
    <property type="molecule type" value="Genomic_DNA"/>
</dbReference>
<accession>A0ABQ4CTD2</accession>
<organism evidence="1 2">
    <name type="scientific">Asanoa siamensis</name>
    <dbReference type="NCBI Taxonomy" id="926357"/>
    <lineage>
        <taxon>Bacteria</taxon>
        <taxon>Bacillati</taxon>
        <taxon>Actinomycetota</taxon>
        <taxon>Actinomycetes</taxon>
        <taxon>Micromonosporales</taxon>
        <taxon>Micromonosporaceae</taxon>
        <taxon>Asanoa</taxon>
    </lineage>
</organism>
<evidence type="ECO:0000313" key="1">
    <source>
        <dbReference type="EMBL" id="GIF74541.1"/>
    </source>
</evidence>
<comment type="caution">
    <text evidence="1">The sequence shown here is derived from an EMBL/GenBank/DDBJ whole genome shotgun (WGS) entry which is preliminary data.</text>
</comment>